<reference evidence="2 3" key="1">
    <citation type="journal article" date="2019" name="Commun. Biol.">
        <title>The bagworm genome reveals a unique fibroin gene that provides high tensile strength.</title>
        <authorList>
            <person name="Kono N."/>
            <person name="Nakamura H."/>
            <person name="Ohtoshi R."/>
            <person name="Tomita M."/>
            <person name="Numata K."/>
            <person name="Arakawa K."/>
        </authorList>
    </citation>
    <scope>NUCLEOTIDE SEQUENCE [LARGE SCALE GENOMIC DNA]</scope>
</reference>
<proteinExistence type="predicted"/>
<evidence type="ECO:0000313" key="3">
    <source>
        <dbReference type="Proteomes" id="UP000299102"/>
    </source>
</evidence>
<evidence type="ECO:0000313" key="2">
    <source>
        <dbReference type="EMBL" id="GBP03160.1"/>
    </source>
</evidence>
<keyword evidence="3" id="KW-1185">Reference proteome</keyword>
<dbReference type="Proteomes" id="UP000299102">
    <property type="component" value="Unassembled WGS sequence"/>
</dbReference>
<comment type="caution">
    <text evidence="2">The sequence shown here is derived from an EMBL/GenBank/DDBJ whole genome shotgun (WGS) entry which is preliminary data.</text>
</comment>
<organism evidence="2 3">
    <name type="scientific">Eumeta variegata</name>
    <name type="common">Bagworm moth</name>
    <name type="synonym">Eumeta japonica</name>
    <dbReference type="NCBI Taxonomy" id="151549"/>
    <lineage>
        <taxon>Eukaryota</taxon>
        <taxon>Metazoa</taxon>
        <taxon>Ecdysozoa</taxon>
        <taxon>Arthropoda</taxon>
        <taxon>Hexapoda</taxon>
        <taxon>Insecta</taxon>
        <taxon>Pterygota</taxon>
        <taxon>Neoptera</taxon>
        <taxon>Endopterygota</taxon>
        <taxon>Lepidoptera</taxon>
        <taxon>Glossata</taxon>
        <taxon>Ditrysia</taxon>
        <taxon>Tineoidea</taxon>
        <taxon>Psychidae</taxon>
        <taxon>Oiketicinae</taxon>
        <taxon>Eumeta</taxon>
    </lineage>
</organism>
<sequence>MSLLFPSFTQNSAYMLCALASSIPSLTMVASNSSEPALGQRGRLKQQRDGVTDIRKSSGGTWPGPILKSFFLGPRSPCKSLITAER</sequence>
<dbReference type="EMBL" id="BGZK01000009">
    <property type="protein sequence ID" value="GBP03160.1"/>
    <property type="molecule type" value="Genomic_DNA"/>
</dbReference>
<name>A0A4C1SPP5_EUMVA</name>
<feature type="region of interest" description="Disordered" evidence="1">
    <location>
        <begin position="34"/>
        <end position="58"/>
    </location>
</feature>
<accession>A0A4C1SPP5</accession>
<gene>
    <name evidence="2" type="ORF">EVAR_2612_1</name>
</gene>
<dbReference type="AlphaFoldDB" id="A0A4C1SPP5"/>
<evidence type="ECO:0000256" key="1">
    <source>
        <dbReference type="SAM" id="MobiDB-lite"/>
    </source>
</evidence>
<protein>
    <submittedName>
        <fullName evidence="2">Uncharacterized protein</fullName>
    </submittedName>
</protein>
<feature type="compositionally biased region" description="Basic and acidic residues" evidence="1">
    <location>
        <begin position="46"/>
        <end position="56"/>
    </location>
</feature>